<dbReference type="InParanoid" id="A0A6P3VCZ8"/>
<organism evidence="1 2">
    <name type="scientific">Octodon degus</name>
    <name type="common">Degu</name>
    <name type="synonym">Sciurus degus</name>
    <dbReference type="NCBI Taxonomy" id="10160"/>
    <lineage>
        <taxon>Eukaryota</taxon>
        <taxon>Metazoa</taxon>
        <taxon>Chordata</taxon>
        <taxon>Craniata</taxon>
        <taxon>Vertebrata</taxon>
        <taxon>Euteleostomi</taxon>
        <taxon>Mammalia</taxon>
        <taxon>Eutheria</taxon>
        <taxon>Euarchontoglires</taxon>
        <taxon>Glires</taxon>
        <taxon>Rodentia</taxon>
        <taxon>Hystricomorpha</taxon>
        <taxon>Octodontidae</taxon>
        <taxon>Octodon</taxon>
    </lineage>
</organism>
<gene>
    <name evidence="2" type="primary">CUNH6orf229</name>
</gene>
<dbReference type="InterPro" id="IPR011989">
    <property type="entry name" value="ARM-like"/>
</dbReference>
<dbReference type="AlphaFoldDB" id="A0A6P3VCZ8"/>
<evidence type="ECO:0000313" key="1">
    <source>
        <dbReference type="Proteomes" id="UP000515203"/>
    </source>
</evidence>
<dbReference type="SUPFAM" id="SSF48371">
    <property type="entry name" value="ARM repeat"/>
    <property type="match status" value="1"/>
</dbReference>
<dbReference type="Gene3D" id="1.25.10.10">
    <property type="entry name" value="Leucine-rich Repeat Variant"/>
    <property type="match status" value="1"/>
</dbReference>
<proteinExistence type="predicted"/>
<dbReference type="CTD" id="101928603"/>
<dbReference type="GeneID" id="105743358"/>
<dbReference type="PANTHER" id="PTHR37679">
    <property type="entry name" value="ARMADILLO-LIKE HELICAL DOMAIN-CONTAINING PROTEIN 2"/>
    <property type="match status" value="1"/>
</dbReference>
<dbReference type="RefSeq" id="XP_012372127.1">
    <property type="nucleotide sequence ID" value="XM_012516673.1"/>
</dbReference>
<dbReference type="OrthoDB" id="5971936at2759"/>
<name>A0A6P3VCZ8_OCTDE</name>
<dbReference type="Pfam" id="PF17822">
    <property type="entry name" value="ARMH2"/>
    <property type="match status" value="1"/>
</dbReference>
<dbReference type="InterPro" id="IPR040268">
    <property type="entry name" value="ARMH2"/>
</dbReference>
<sequence>MTEKHQPFYKRIGVRVLTCFLRLRAHLQQCWDVTVTDYFVNKEEEPIPLTDSTFYKERITALGYMLKNKSLSLEIRAQAAKKIGILAFTGGPGAEKLAAEYMKEVAYMLQSEEVAPKIKILLLQSVACWFYLNPGSQKAARRLHFIPLLVKLLESPPQHSVRVEKNRLMVKFWTCYALCVLVYNNLSFLKELKEYSALKYNLQVLASENWMGWPENFAELLHHLTCLYNN</sequence>
<reference evidence="2" key="1">
    <citation type="submission" date="2025-08" db="UniProtKB">
        <authorList>
            <consortium name="RefSeq"/>
        </authorList>
    </citation>
    <scope>IDENTIFICATION</scope>
</reference>
<evidence type="ECO:0000313" key="2">
    <source>
        <dbReference type="RefSeq" id="XP_012372127.1"/>
    </source>
</evidence>
<keyword evidence="1" id="KW-1185">Reference proteome</keyword>
<protein>
    <submittedName>
        <fullName evidence="2">Uncharacterized protein C6orf229 homolog</fullName>
    </submittedName>
</protein>
<dbReference type="InterPro" id="IPR016024">
    <property type="entry name" value="ARM-type_fold"/>
</dbReference>
<dbReference type="Proteomes" id="UP000515203">
    <property type="component" value="Unplaced"/>
</dbReference>
<dbReference type="PANTHER" id="PTHR37679:SF1">
    <property type="entry name" value="ARMADILLO-LIKE HELICAL DOMAIN-CONTAINING PROTEIN 2"/>
    <property type="match status" value="1"/>
</dbReference>
<accession>A0A6P3VCZ8</accession>